<accession>A0A839QLR9</accession>
<dbReference type="Proteomes" id="UP000523000">
    <property type="component" value="Unassembled WGS sequence"/>
</dbReference>
<evidence type="ECO:0000313" key="2">
    <source>
        <dbReference type="Proteomes" id="UP000523000"/>
    </source>
</evidence>
<name>A0A839QLR9_9MICC</name>
<comment type="caution">
    <text evidence="1">The sequence shown here is derived from an EMBL/GenBank/DDBJ whole genome shotgun (WGS) entry which is preliminary data.</text>
</comment>
<keyword evidence="2" id="KW-1185">Reference proteome</keyword>
<dbReference type="RefSeq" id="WP_183512366.1">
    <property type="nucleotide sequence ID" value="NZ_BAABGK010000111.1"/>
</dbReference>
<proteinExistence type="predicted"/>
<dbReference type="EMBL" id="JACHVS010000002">
    <property type="protein sequence ID" value="MBB2996797.1"/>
    <property type="molecule type" value="Genomic_DNA"/>
</dbReference>
<gene>
    <name evidence="1" type="ORF">E9229_003044</name>
</gene>
<reference evidence="1 2" key="1">
    <citation type="submission" date="2020-08" db="EMBL/GenBank/DDBJ databases">
        <title>Sequencing the genomes of 1000 actinobacteria strains.</title>
        <authorList>
            <person name="Klenk H.-P."/>
        </authorList>
    </citation>
    <scope>NUCLEOTIDE SEQUENCE [LARGE SCALE GENOMIC DNA]</scope>
    <source>
        <strain evidence="1 2">DSM 22826</strain>
    </source>
</reference>
<evidence type="ECO:0000313" key="1">
    <source>
        <dbReference type="EMBL" id="MBB2996797.1"/>
    </source>
</evidence>
<dbReference type="AlphaFoldDB" id="A0A839QLR9"/>
<sequence>MGQPGPSQGDRPPQVDARLLRTSDLIGLRLEAPGCTLEPGAAGTELVVGPAASLIIHFPPQHLGEEVWQVSPDPPPVPGRASRHVAAGPARLVYALPEGTCIGYGLEQLLAALPGLVLRVAAGASPAGEVGGGGPDQPTGLETAIEAPYRFVVSSSGLGSFTHSNTPMGPVDRVEL</sequence>
<organism evidence="1 2">
    <name type="scientific">Paeniglutamicibacter cryotolerans</name>
    <dbReference type="NCBI Taxonomy" id="670079"/>
    <lineage>
        <taxon>Bacteria</taxon>
        <taxon>Bacillati</taxon>
        <taxon>Actinomycetota</taxon>
        <taxon>Actinomycetes</taxon>
        <taxon>Micrococcales</taxon>
        <taxon>Micrococcaceae</taxon>
        <taxon>Paeniglutamicibacter</taxon>
    </lineage>
</organism>
<protein>
    <submittedName>
        <fullName evidence="1">Uncharacterized protein</fullName>
    </submittedName>
</protein>